<evidence type="ECO:0000256" key="4">
    <source>
        <dbReference type="ARBA" id="ARBA00022605"/>
    </source>
</evidence>
<keyword evidence="5 9" id="KW-0210">Decarboxylase</keyword>
<dbReference type="PANTHER" id="PTHR22854:SF2">
    <property type="entry name" value="INDOLE-3-GLYCEROL-PHOSPHATE SYNTHASE"/>
    <property type="match status" value="1"/>
</dbReference>
<dbReference type="RefSeq" id="WP_040105016.1">
    <property type="nucleotide sequence ID" value="NZ_JABEVU030000001.1"/>
</dbReference>
<dbReference type="PROSITE" id="PS00614">
    <property type="entry name" value="IGPS"/>
    <property type="match status" value="1"/>
</dbReference>
<evidence type="ECO:0000256" key="2">
    <source>
        <dbReference type="ARBA" id="ARBA00004696"/>
    </source>
</evidence>
<dbReference type="EC" id="4.1.1.48" evidence="9"/>
<dbReference type="STRING" id="45670.SN16_02435"/>
<dbReference type="EMBL" id="JABEVU030000001">
    <property type="protein sequence ID" value="MDB0579632.1"/>
    <property type="molecule type" value="Genomic_DNA"/>
</dbReference>
<protein>
    <recommendedName>
        <fullName evidence="9">Indole-3-glycerol phosphate synthase</fullName>
        <shortName evidence="9">IGPS</shortName>
        <ecNumber evidence="9">4.1.1.48</ecNumber>
    </recommendedName>
</protein>
<evidence type="ECO:0000256" key="1">
    <source>
        <dbReference type="ARBA" id="ARBA00001633"/>
    </source>
</evidence>
<dbReference type="AlphaFoldDB" id="A0A0C2E8A2"/>
<gene>
    <name evidence="9 12" type="primary">trpC</name>
    <name evidence="12" type="ORF">F7P68_0003740</name>
    <name evidence="11" type="ORF">SN16_02435</name>
</gene>
<organism evidence="11 13">
    <name type="scientific">Salinicoccus roseus</name>
    <dbReference type="NCBI Taxonomy" id="45670"/>
    <lineage>
        <taxon>Bacteria</taxon>
        <taxon>Bacillati</taxon>
        <taxon>Bacillota</taxon>
        <taxon>Bacilli</taxon>
        <taxon>Bacillales</taxon>
        <taxon>Staphylococcaceae</taxon>
        <taxon>Salinicoccus</taxon>
    </lineage>
</organism>
<dbReference type="HAMAP" id="MF_00134_B">
    <property type="entry name" value="IGPS_B"/>
    <property type="match status" value="1"/>
</dbReference>
<keyword evidence="6 9" id="KW-0822">Tryptophan biosynthesis</keyword>
<comment type="catalytic activity">
    <reaction evidence="1 9">
        <text>1-(2-carboxyphenylamino)-1-deoxy-D-ribulose 5-phosphate + H(+) = (1S,2R)-1-C-(indol-3-yl)glycerol 3-phosphate + CO2 + H2O</text>
        <dbReference type="Rhea" id="RHEA:23476"/>
        <dbReference type="ChEBI" id="CHEBI:15377"/>
        <dbReference type="ChEBI" id="CHEBI:15378"/>
        <dbReference type="ChEBI" id="CHEBI:16526"/>
        <dbReference type="ChEBI" id="CHEBI:58613"/>
        <dbReference type="ChEBI" id="CHEBI:58866"/>
        <dbReference type="EC" id="4.1.1.48"/>
    </reaction>
</comment>
<dbReference type="SUPFAM" id="SSF51366">
    <property type="entry name" value="Ribulose-phoshate binding barrel"/>
    <property type="match status" value="1"/>
</dbReference>
<reference evidence="12 14" key="4">
    <citation type="submission" date="2022-12" db="EMBL/GenBank/DDBJ databases">
        <title>Genome analysis and biological profiling of marine Salinicoccus roseus MOSEL-ME25.</title>
        <authorList>
            <person name="Mirza F.T."/>
            <person name="Xie Y."/>
            <person name="Shinwari Z.K."/>
        </authorList>
    </citation>
    <scope>NUCLEOTIDE SEQUENCE [LARGE SCALE GENOMIC DNA]</scope>
    <source>
        <strain evidence="12 14">MOSEL-ME25</strain>
    </source>
</reference>
<reference evidence="12" key="3">
    <citation type="submission" date="2020-04" db="EMBL/GenBank/DDBJ databases">
        <authorList>
            <person name="Tanveer F."/>
            <person name="Xie Y."/>
            <person name="Shinwari Z.K."/>
        </authorList>
    </citation>
    <scope>NUCLEOTIDE SEQUENCE</scope>
    <source>
        <strain evidence="12">MOSEL-ME25</strain>
    </source>
</reference>
<evidence type="ECO:0000313" key="12">
    <source>
        <dbReference type="EMBL" id="MDB0579632.1"/>
    </source>
</evidence>
<dbReference type="EMBL" id="JXII01000002">
    <property type="protein sequence ID" value="KIH71552.1"/>
    <property type="molecule type" value="Genomic_DNA"/>
</dbReference>
<dbReference type="Gene3D" id="3.20.20.70">
    <property type="entry name" value="Aldolase class I"/>
    <property type="match status" value="1"/>
</dbReference>
<name>A0A0C2E8A2_9STAP</name>
<dbReference type="HAMAP" id="MF_00134_A">
    <property type="entry name" value="IGPS_A"/>
    <property type="match status" value="1"/>
</dbReference>
<evidence type="ECO:0000313" key="11">
    <source>
        <dbReference type="EMBL" id="KIH71552.1"/>
    </source>
</evidence>
<dbReference type="Proteomes" id="UP000527860">
    <property type="component" value="Unassembled WGS sequence"/>
</dbReference>
<evidence type="ECO:0000256" key="3">
    <source>
        <dbReference type="ARBA" id="ARBA00008737"/>
    </source>
</evidence>
<accession>A0A0C2E8A2</accession>
<dbReference type="InterPro" id="IPR013785">
    <property type="entry name" value="Aldolase_TIM"/>
</dbReference>
<proteinExistence type="inferred from homology"/>
<dbReference type="Proteomes" id="UP000031546">
    <property type="component" value="Unassembled WGS sequence"/>
</dbReference>
<evidence type="ECO:0000256" key="8">
    <source>
        <dbReference type="ARBA" id="ARBA00023239"/>
    </source>
</evidence>
<keyword evidence="14" id="KW-1185">Reference proteome</keyword>
<comment type="pathway">
    <text evidence="2 9">Amino-acid biosynthesis; L-tryptophan biosynthesis; L-tryptophan from chorismate: step 4/5.</text>
</comment>
<comment type="caution">
    <text evidence="11">The sequence shown here is derived from an EMBL/GenBank/DDBJ whole genome shotgun (WGS) entry which is preliminary data.</text>
</comment>
<dbReference type="FunFam" id="3.20.20.70:FF:000024">
    <property type="entry name" value="Indole-3-glycerol phosphate synthase"/>
    <property type="match status" value="1"/>
</dbReference>
<comment type="similarity">
    <text evidence="3 9">Belongs to the TrpC family.</text>
</comment>
<evidence type="ECO:0000256" key="6">
    <source>
        <dbReference type="ARBA" id="ARBA00022822"/>
    </source>
</evidence>
<dbReference type="UniPathway" id="UPA00035">
    <property type="reaction ID" value="UER00043"/>
</dbReference>
<dbReference type="InterPro" id="IPR013798">
    <property type="entry name" value="Indole-3-glycerol_P_synth_dom"/>
</dbReference>
<keyword evidence="4 9" id="KW-0028">Amino-acid biosynthesis</keyword>
<reference evidence="11 13" key="1">
    <citation type="submission" date="2015-01" db="EMBL/GenBank/DDBJ databases">
        <title>Genome sequences of high lactate-tolerant strain Salinicoccus roseus W12 with industrial interest.</title>
        <authorList>
            <person name="Wang H."/>
            <person name="Yu B."/>
        </authorList>
    </citation>
    <scope>NUCLEOTIDE SEQUENCE [LARGE SCALE GENOMIC DNA]</scope>
    <source>
        <strain evidence="11 13">W12</strain>
    </source>
</reference>
<evidence type="ECO:0000313" key="13">
    <source>
        <dbReference type="Proteomes" id="UP000031546"/>
    </source>
</evidence>
<evidence type="ECO:0000313" key="14">
    <source>
        <dbReference type="Proteomes" id="UP000527860"/>
    </source>
</evidence>
<feature type="domain" description="Indole-3-glycerol phosphate synthase" evidence="10">
    <location>
        <begin position="6"/>
        <end position="250"/>
    </location>
</feature>
<dbReference type="InterPro" id="IPR001468">
    <property type="entry name" value="Indole-3-GlycerolPSynthase_CS"/>
</dbReference>
<keyword evidence="8 9" id="KW-0456">Lyase</keyword>
<dbReference type="NCBIfam" id="NF001377">
    <property type="entry name" value="PRK00278.2-4"/>
    <property type="match status" value="1"/>
</dbReference>
<dbReference type="CDD" id="cd00331">
    <property type="entry name" value="IGPS"/>
    <property type="match status" value="1"/>
</dbReference>
<dbReference type="PANTHER" id="PTHR22854">
    <property type="entry name" value="TRYPTOPHAN BIOSYNTHESIS PROTEIN"/>
    <property type="match status" value="1"/>
</dbReference>
<dbReference type="GO" id="GO:0004425">
    <property type="term" value="F:indole-3-glycerol-phosphate synthase activity"/>
    <property type="evidence" value="ECO:0007669"/>
    <property type="project" value="UniProtKB-UniRule"/>
</dbReference>
<dbReference type="GO" id="GO:0000162">
    <property type="term" value="P:L-tryptophan biosynthetic process"/>
    <property type="evidence" value="ECO:0007669"/>
    <property type="project" value="UniProtKB-UniRule"/>
</dbReference>
<evidence type="ECO:0000256" key="9">
    <source>
        <dbReference type="HAMAP-Rule" id="MF_00134"/>
    </source>
</evidence>
<dbReference type="OrthoDB" id="9804217at2"/>
<reference evidence="14" key="2">
    <citation type="submission" date="2020-04" db="EMBL/GenBank/DDBJ databases">
        <title>Genome analysis and biological profiling of marine Cellulosimicrobium funkei MOSEL-ME6.</title>
        <authorList>
            <person name="Tanveer F."/>
            <person name="Xie Y."/>
            <person name="Shinwari Z.K."/>
        </authorList>
    </citation>
    <scope>NUCLEOTIDE SEQUENCE [LARGE SCALE GENOMIC DNA]</scope>
    <source>
        <strain evidence="14">MOSEL-ME25</strain>
    </source>
</reference>
<dbReference type="InterPro" id="IPR011060">
    <property type="entry name" value="RibuloseP-bd_barrel"/>
</dbReference>
<evidence type="ECO:0000256" key="7">
    <source>
        <dbReference type="ARBA" id="ARBA00023141"/>
    </source>
</evidence>
<dbReference type="GeneID" id="77844396"/>
<dbReference type="InterPro" id="IPR045186">
    <property type="entry name" value="Indole-3-glycerol_P_synth"/>
</dbReference>
<sequence length="255" mass="28126">MAAILEEIISHKRIEIESLDAQQIIRSRKTVSFRARLEDAETMAVIGEVKRASPSKGDINIGIKPEEQAAKYVSGGVDAISVLTDKNYFKGSMRDLEAVKCAVGVPVLNKDFIIDERQIDRAYLYGADVILLIVAALDDETLKRLYDYAGTYGLESIVEVHTEEEMERALAISPELIGVNNRDLKTFEVDIANTERLLEKYGDAATHFIAESGIKTEADAVRMRDAGASALLVGETLMRAEQPGATTRALKVPRR</sequence>
<dbReference type="Pfam" id="PF00218">
    <property type="entry name" value="IGPS"/>
    <property type="match status" value="1"/>
</dbReference>
<evidence type="ECO:0000256" key="5">
    <source>
        <dbReference type="ARBA" id="ARBA00022793"/>
    </source>
</evidence>
<evidence type="ECO:0000259" key="10">
    <source>
        <dbReference type="Pfam" id="PF00218"/>
    </source>
</evidence>
<keyword evidence="7 9" id="KW-0057">Aromatic amino acid biosynthesis</keyword>
<dbReference type="GO" id="GO:0004640">
    <property type="term" value="F:phosphoribosylanthranilate isomerase activity"/>
    <property type="evidence" value="ECO:0007669"/>
    <property type="project" value="TreeGrafter"/>
</dbReference>